<dbReference type="GO" id="GO:0016747">
    <property type="term" value="F:acyltransferase activity, transferring groups other than amino-acyl groups"/>
    <property type="evidence" value="ECO:0007669"/>
    <property type="project" value="InterPro"/>
</dbReference>
<dbReference type="Proteomes" id="UP000254968">
    <property type="component" value="Unassembled WGS sequence"/>
</dbReference>
<dbReference type="CDD" id="cd04301">
    <property type="entry name" value="NAT_SF"/>
    <property type="match status" value="1"/>
</dbReference>
<protein>
    <recommendedName>
        <fullName evidence="1">N-acetyltransferase domain-containing protein</fullName>
    </recommendedName>
</protein>
<proteinExistence type="predicted"/>
<feature type="domain" description="N-acetyltransferase" evidence="1">
    <location>
        <begin position="24"/>
        <end position="82"/>
    </location>
</feature>
<dbReference type="OrthoDB" id="5653779at2"/>
<evidence type="ECO:0000259" key="1">
    <source>
        <dbReference type="Pfam" id="PF00583"/>
    </source>
</evidence>
<evidence type="ECO:0000313" key="2">
    <source>
        <dbReference type="EMBL" id="STX55553.1"/>
    </source>
</evidence>
<gene>
    <name evidence="2" type="ORF">NCTC13315_02924</name>
</gene>
<sequence length="162" mass="18774">MFNKNRKNVKKESLEFEEILSKDECKIKILNKGVVVGHAVYKDRKDGDIDLAWIGVEEEFQGQGFASKCLDYLCQKALNESKALVINVVDEEVLSNFYFKWFKRRANSSDIDDYDEDIIDYFETLVAKPGDKYFNINHPTLILKPEDINWAPNTKMDPVISI</sequence>
<dbReference type="EMBL" id="UGNV01000003">
    <property type="protein sequence ID" value="STX55553.1"/>
    <property type="molecule type" value="Genomic_DNA"/>
</dbReference>
<reference evidence="2 3" key="1">
    <citation type="submission" date="2018-06" db="EMBL/GenBank/DDBJ databases">
        <authorList>
            <consortium name="Pathogen Informatics"/>
            <person name="Doyle S."/>
        </authorList>
    </citation>
    <scope>NUCLEOTIDE SEQUENCE [LARGE SCALE GENOMIC DNA]</scope>
    <source>
        <strain evidence="2 3">NCTC13315</strain>
    </source>
</reference>
<dbReference type="SUPFAM" id="SSF55729">
    <property type="entry name" value="Acyl-CoA N-acyltransferases (Nat)"/>
    <property type="match status" value="1"/>
</dbReference>
<dbReference type="InterPro" id="IPR000182">
    <property type="entry name" value="GNAT_dom"/>
</dbReference>
<keyword evidence="3" id="KW-1185">Reference proteome</keyword>
<organism evidence="2 3">
    <name type="scientific">Legionella beliardensis</name>
    <dbReference type="NCBI Taxonomy" id="91822"/>
    <lineage>
        <taxon>Bacteria</taxon>
        <taxon>Pseudomonadati</taxon>
        <taxon>Pseudomonadota</taxon>
        <taxon>Gammaproteobacteria</taxon>
        <taxon>Legionellales</taxon>
        <taxon>Legionellaceae</taxon>
        <taxon>Legionella</taxon>
    </lineage>
</organism>
<accession>A0A378JP46</accession>
<dbReference type="Gene3D" id="3.40.630.30">
    <property type="match status" value="1"/>
</dbReference>
<dbReference type="Pfam" id="PF00583">
    <property type="entry name" value="Acetyltransf_1"/>
    <property type="match status" value="1"/>
</dbReference>
<dbReference type="InterPro" id="IPR016181">
    <property type="entry name" value="Acyl_CoA_acyltransferase"/>
</dbReference>
<evidence type="ECO:0000313" key="3">
    <source>
        <dbReference type="Proteomes" id="UP000254968"/>
    </source>
</evidence>
<dbReference type="AlphaFoldDB" id="A0A378JP46"/>
<name>A0A378JP46_9GAMM</name>
<dbReference type="RefSeq" id="WP_115304175.1">
    <property type="nucleotide sequence ID" value="NZ_CAAAHO010000009.1"/>
</dbReference>